<name>A0A8S1MSI1_9CILI</name>
<keyword evidence="3" id="KW-1185">Reference proteome</keyword>
<reference evidence="2" key="1">
    <citation type="submission" date="2021-01" db="EMBL/GenBank/DDBJ databases">
        <authorList>
            <consortium name="Genoscope - CEA"/>
            <person name="William W."/>
        </authorList>
    </citation>
    <scope>NUCLEOTIDE SEQUENCE</scope>
</reference>
<feature type="compositionally biased region" description="Basic residues" evidence="1">
    <location>
        <begin position="232"/>
        <end position="243"/>
    </location>
</feature>
<feature type="region of interest" description="Disordered" evidence="1">
    <location>
        <begin position="232"/>
        <end position="384"/>
    </location>
</feature>
<dbReference type="OrthoDB" id="311630at2759"/>
<evidence type="ECO:0000256" key="1">
    <source>
        <dbReference type="SAM" id="MobiDB-lite"/>
    </source>
</evidence>
<evidence type="ECO:0000313" key="3">
    <source>
        <dbReference type="Proteomes" id="UP000692954"/>
    </source>
</evidence>
<feature type="compositionally biased region" description="Polar residues" evidence="1">
    <location>
        <begin position="339"/>
        <end position="349"/>
    </location>
</feature>
<feature type="compositionally biased region" description="Basic and acidic residues" evidence="1">
    <location>
        <begin position="268"/>
        <end position="283"/>
    </location>
</feature>
<protein>
    <submittedName>
        <fullName evidence="2">Uncharacterized protein</fullName>
    </submittedName>
</protein>
<proteinExistence type="predicted"/>
<dbReference type="Proteomes" id="UP000692954">
    <property type="component" value="Unassembled WGS sequence"/>
</dbReference>
<accession>A0A8S1MSI1</accession>
<feature type="compositionally biased region" description="Basic and acidic residues" evidence="1">
    <location>
        <begin position="364"/>
        <end position="376"/>
    </location>
</feature>
<dbReference type="EMBL" id="CAJJDN010000041">
    <property type="protein sequence ID" value="CAD8081171.1"/>
    <property type="molecule type" value="Genomic_DNA"/>
</dbReference>
<organism evidence="2 3">
    <name type="scientific">Paramecium sonneborni</name>
    <dbReference type="NCBI Taxonomy" id="65129"/>
    <lineage>
        <taxon>Eukaryota</taxon>
        <taxon>Sar</taxon>
        <taxon>Alveolata</taxon>
        <taxon>Ciliophora</taxon>
        <taxon>Intramacronucleata</taxon>
        <taxon>Oligohymenophorea</taxon>
        <taxon>Peniculida</taxon>
        <taxon>Parameciidae</taxon>
        <taxon>Paramecium</taxon>
    </lineage>
</organism>
<dbReference type="AlphaFoldDB" id="A0A8S1MSI1"/>
<feature type="compositionally biased region" description="Polar residues" evidence="1">
    <location>
        <begin position="258"/>
        <end position="267"/>
    </location>
</feature>
<sequence>MPKQKKSAKIPEKQDLKETQIKYIKSQKVEEIEKKCFEYKKIQEQIQDLGFPVNPASDQFISEIKEKKDQVLLGKYLASHFWGKQSDLLTKINEKLVEHGFQVTDDLQCEQIITIKINEENLGKKYDYEKLFQLKDTACPSQLLKIYHYSSEIITKLVEPIDSPELQQLQTIRKHIQDLLNKLDKIRIFSNKLSNIKSQTAEDKLLKQFENLENDYYLVKNTQFNFDEKQISMKKTKSSKRKVNPNEGENDQECQLEEVQNQEQINKQQDEPELNKDQERKQSDINQEQKQSKKRQQKNKKQSDENQNEEKNLEKEQIKKEKKTSKQQIKKEKITQNQVKDTQNTSVQPSEKKKGCQKNYNKKQSIEEDPKQKKLEQYFSKKNQ</sequence>
<comment type="caution">
    <text evidence="2">The sequence shown here is derived from an EMBL/GenBank/DDBJ whole genome shotgun (WGS) entry which is preliminary data.</text>
</comment>
<feature type="compositionally biased region" description="Basic and acidic residues" evidence="1">
    <location>
        <begin position="301"/>
        <end position="319"/>
    </location>
</feature>
<evidence type="ECO:0000313" key="2">
    <source>
        <dbReference type="EMBL" id="CAD8081171.1"/>
    </source>
</evidence>
<gene>
    <name evidence="2" type="ORF">PSON_ATCC_30995.1.T0410268</name>
</gene>